<dbReference type="InterPro" id="IPR029058">
    <property type="entry name" value="AB_hydrolase_fold"/>
</dbReference>
<gene>
    <name evidence="3" type="ORF">PRZ48_012074</name>
</gene>
<dbReference type="Pfam" id="PF01764">
    <property type="entry name" value="Lipase_3"/>
    <property type="match status" value="1"/>
</dbReference>
<feature type="region of interest" description="Disordered" evidence="1">
    <location>
        <begin position="92"/>
        <end position="114"/>
    </location>
</feature>
<dbReference type="Gene3D" id="2.130.10.10">
    <property type="entry name" value="YVTN repeat-like/Quinoprotein amine dehydrogenase"/>
    <property type="match status" value="2"/>
</dbReference>
<keyword evidence="4" id="KW-1185">Reference proteome</keyword>
<evidence type="ECO:0000256" key="1">
    <source>
        <dbReference type="SAM" id="MobiDB-lite"/>
    </source>
</evidence>
<feature type="compositionally biased region" description="Polar residues" evidence="1">
    <location>
        <begin position="101"/>
        <end position="114"/>
    </location>
</feature>
<protein>
    <recommendedName>
        <fullName evidence="2">Fungal lipase-type domain-containing protein</fullName>
    </recommendedName>
</protein>
<dbReference type="InterPro" id="IPR015943">
    <property type="entry name" value="WD40/YVTN_repeat-like_dom_sf"/>
</dbReference>
<sequence length="648" mass="71901">MQPRDSNEPWIQQQGRYFHETILPAVWSEYGGDKTSTTSIVLHGHSVGGAVAIVAAARYGEGQSPKYPLSGLVTGGVNSTMSTALSQTLAQQQKAEIEGNEAQQNRSAPDNDMTTMPAEIKDQLFLRPGMNFCSPAILEASASLNAATPTAEIYDIQHYWFEYWRELAGKATVPHFNSLSAYDWLWEVNEEIMDDFRIAFKKCPRMETSILPEAPHCIELSRQGEGYYFRSLGFAVECAVAAELKKGSNHIIVILCLLVYSEFPAKMLSLPSLVLLVTSAYGSALIAERGPKPEIQARQVQDGRFTFYEMPTPLAGPCDLAYNPVDGNLYGEQQLINQLFMINPRTGRVTEYPIPFTTGASNATLPTLLPSPVGDRLALSCAIRDGADGNIYASNGLRNQLVQLNTRTKRIRLFQSPPNPLGNLFPYNDIYTDKTGMWVTQTTGNILQYFRYRTETFENYAMPTPLVLPLGVFVASDGIVYGCEVLGNAIFTFDPKTKTFREYALPLPLQTPAVVRSEKNGWVYFTLLTGRGMGRINMRSKKIELYPVTILPGFGSVTTGPTDNGRGGVWMSFFANTDAFARFDDRTLSYSYVKIPDVFDDFLEEVPGLNLDLPTAANIAVNYRPGEALWFGSFTRNVVGRYALRNGQ</sequence>
<dbReference type="EMBL" id="JAXOVC010000010">
    <property type="protein sequence ID" value="KAK4496095.1"/>
    <property type="molecule type" value="Genomic_DNA"/>
</dbReference>
<dbReference type="SUPFAM" id="SSF53474">
    <property type="entry name" value="alpha/beta-Hydrolases"/>
    <property type="match status" value="1"/>
</dbReference>
<evidence type="ECO:0000313" key="4">
    <source>
        <dbReference type="Proteomes" id="UP001305779"/>
    </source>
</evidence>
<evidence type="ECO:0000259" key="2">
    <source>
        <dbReference type="Pfam" id="PF01764"/>
    </source>
</evidence>
<dbReference type="SUPFAM" id="SSF63829">
    <property type="entry name" value="Calcium-dependent phosphotriesterase"/>
    <property type="match status" value="1"/>
</dbReference>
<evidence type="ECO:0000313" key="3">
    <source>
        <dbReference type="EMBL" id="KAK4496095.1"/>
    </source>
</evidence>
<dbReference type="PANTHER" id="PTHR40274:SF3">
    <property type="entry name" value="VIRGINIAMYCIN B LYASE"/>
    <property type="match status" value="1"/>
</dbReference>
<feature type="domain" description="Fungal lipase-type" evidence="2">
    <location>
        <begin position="34"/>
        <end position="94"/>
    </location>
</feature>
<organism evidence="3 4">
    <name type="scientific">Zasmidium cellare</name>
    <name type="common">Wine cellar mold</name>
    <name type="synonym">Racodium cellare</name>
    <dbReference type="NCBI Taxonomy" id="395010"/>
    <lineage>
        <taxon>Eukaryota</taxon>
        <taxon>Fungi</taxon>
        <taxon>Dikarya</taxon>
        <taxon>Ascomycota</taxon>
        <taxon>Pezizomycotina</taxon>
        <taxon>Dothideomycetes</taxon>
        <taxon>Dothideomycetidae</taxon>
        <taxon>Mycosphaerellales</taxon>
        <taxon>Mycosphaerellaceae</taxon>
        <taxon>Zasmidium</taxon>
    </lineage>
</organism>
<comment type="caution">
    <text evidence="3">The sequence shown here is derived from an EMBL/GenBank/DDBJ whole genome shotgun (WGS) entry which is preliminary data.</text>
</comment>
<reference evidence="3 4" key="1">
    <citation type="journal article" date="2023" name="G3 (Bethesda)">
        <title>A chromosome-level genome assembly of Zasmidium syzygii isolated from banana leaves.</title>
        <authorList>
            <person name="van Westerhoven A.C."/>
            <person name="Mehrabi R."/>
            <person name="Talebi R."/>
            <person name="Steentjes M.B.F."/>
            <person name="Corcolon B."/>
            <person name="Chong P.A."/>
            <person name="Kema G.H.J."/>
            <person name="Seidl M.F."/>
        </authorList>
    </citation>
    <scope>NUCLEOTIDE SEQUENCE [LARGE SCALE GENOMIC DNA]</scope>
    <source>
        <strain evidence="3 4">P124</strain>
    </source>
</reference>
<dbReference type="InterPro" id="IPR002921">
    <property type="entry name" value="Fungal_lipase-type"/>
</dbReference>
<accession>A0ABR0E3W9</accession>
<dbReference type="Gene3D" id="3.40.50.1820">
    <property type="entry name" value="alpha/beta hydrolase"/>
    <property type="match status" value="1"/>
</dbReference>
<proteinExistence type="predicted"/>
<dbReference type="Proteomes" id="UP001305779">
    <property type="component" value="Unassembled WGS sequence"/>
</dbReference>
<dbReference type="InterPro" id="IPR051344">
    <property type="entry name" value="Vgb"/>
</dbReference>
<name>A0ABR0E3W9_ZASCE</name>
<dbReference type="PANTHER" id="PTHR40274">
    <property type="entry name" value="VIRGINIAMYCIN B LYASE"/>
    <property type="match status" value="1"/>
</dbReference>